<evidence type="ECO:0000313" key="1">
    <source>
        <dbReference type="EMBL" id="EDH8304183.1"/>
    </source>
</evidence>
<protein>
    <submittedName>
        <fullName evidence="1">Uncharacterized protein</fullName>
    </submittedName>
</protein>
<gene>
    <name evidence="1" type="ORF">CB695_22225</name>
</gene>
<name>A0A635RC22_SALET</name>
<organism evidence="1">
    <name type="scientific">Salmonella enterica subsp. enterica serovar Chester</name>
    <dbReference type="NCBI Taxonomy" id="149386"/>
    <lineage>
        <taxon>Bacteria</taxon>
        <taxon>Pseudomonadati</taxon>
        <taxon>Pseudomonadota</taxon>
        <taxon>Gammaproteobacteria</taxon>
        <taxon>Enterobacterales</taxon>
        <taxon>Enterobacteriaceae</taxon>
        <taxon>Salmonella</taxon>
    </lineage>
</organism>
<comment type="caution">
    <text evidence="1">The sequence shown here is derived from an EMBL/GenBank/DDBJ whole genome shotgun (WGS) entry which is preliminary data.</text>
</comment>
<sequence>MLKVYVPQLQRINPSLFEGLFYKIWPQYFNERLKDPKWSTVQGEFFYTAQTACTNVFTHLISEVIDAINTNRNFDLRDIIIDLSAIFDNYDCDDAVFEHFSSEDVWEAVYQWLEYYVNFLLSSNMLENYNKALFPIYNDLMNVKRTKNLVGFWYSTYDAECKLWEKEMIAYGIERDDFDELHRGYWPFNHYENGCHGDPYLWSFYFCNQTGVIYLEDTGVRIPNGADVTYCQLRKDRADVIYQDY</sequence>
<reference evidence="1" key="1">
    <citation type="submission" date="2018-07" db="EMBL/GenBank/DDBJ databases">
        <authorList>
            <person name="Ashton P.M."/>
            <person name="Dallman T."/>
            <person name="Nair S."/>
            <person name="De Pinna E."/>
            <person name="Peters T."/>
            <person name="Grant K."/>
        </authorList>
    </citation>
    <scope>NUCLEOTIDE SEQUENCE</scope>
    <source>
        <strain evidence="1">368335</strain>
    </source>
</reference>
<proteinExistence type="predicted"/>
<dbReference type="AlphaFoldDB" id="A0A635RC22"/>
<dbReference type="EMBL" id="AAMIYH010000027">
    <property type="protein sequence ID" value="EDH8304183.1"/>
    <property type="molecule type" value="Genomic_DNA"/>
</dbReference>
<accession>A0A635RC22</accession>